<proteinExistence type="predicted"/>
<evidence type="ECO:0000259" key="2">
    <source>
        <dbReference type="Pfam" id="PF00501"/>
    </source>
</evidence>
<dbReference type="EMBL" id="CAJZAG010000009">
    <property type="protein sequence ID" value="CAG9180241.1"/>
    <property type="molecule type" value="Genomic_DNA"/>
</dbReference>
<dbReference type="Gene3D" id="3.30.300.30">
    <property type="match status" value="1"/>
</dbReference>
<dbReference type="GO" id="GO:0003987">
    <property type="term" value="F:acetate-CoA ligase activity"/>
    <property type="evidence" value="ECO:0007669"/>
    <property type="project" value="UniProtKB-EC"/>
</dbReference>
<dbReference type="PANTHER" id="PTHR43767:SF8">
    <property type="entry name" value="LONG-CHAIN-FATTY-ACID--COA LIGASE"/>
    <property type="match status" value="1"/>
</dbReference>
<keyword evidence="5" id="KW-1185">Reference proteome</keyword>
<sequence length="575" mass="61444">MSERNADWYGVRGAMAGLARRAAHDDAEASALLARAAAWRTAFAAAPGQRWAIYVESPREFAAALFGAWHAGKHVVLPGDLRTDTLDALRAHTDGWAGEMTGGLVPAATAPDPDAPWPQLPANARITLFTSGSTGAPTAIDKRLSQLDAETATLQAAFGARVAADVVANTRLLTTVSHQHIYGLLFCVLWPLAAGRSLPAGRLAFNEELVSGCAGLPAASAVLITSPAHLRRLPEGLDWTAVRQALSAVFSSGGPLPPAAADDALRQLGQSPIEVFGSSETGGIAWRQRASDGERWTPLPGVTWRIEDRFLAVRSPHLPDDDWYVCADLAHADAQHGFVLQGRADRVAKIEEKRVSLTAIEQALTALPWVLEARVLLVDLDIGTRVAAALVLSEAGNARLAESGRAAFVAALKASLTGSVDPLALPRRWHLAQDALPVNAQGKTTEAALRDLFRQTVPRAVWIERGEGGEKHSAAAMLDIHEHLAIFDGHFPGTPIVPGVAQIDWVMTLAPQALPIPPRAAFLRLDVLKFQGIIRPGMQVRMDLEWLVEKHALSFRLTSAAGPHASGRIAFRSEA</sequence>
<dbReference type="RefSeq" id="WP_223992362.1">
    <property type="nucleotide sequence ID" value="NZ_CAJZAG010000009.1"/>
</dbReference>
<dbReference type="SUPFAM" id="SSF56801">
    <property type="entry name" value="Acetyl-CoA synthetase-like"/>
    <property type="match status" value="1"/>
</dbReference>
<evidence type="ECO:0000256" key="1">
    <source>
        <dbReference type="ARBA" id="ARBA00022598"/>
    </source>
</evidence>
<comment type="caution">
    <text evidence="4">The sequence shown here is derived from an EMBL/GenBank/DDBJ whole genome shotgun (WGS) entry which is preliminary data.</text>
</comment>
<organism evidence="4 5">
    <name type="scientific">Cupriavidus pampae</name>
    <dbReference type="NCBI Taxonomy" id="659251"/>
    <lineage>
        <taxon>Bacteria</taxon>
        <taxon>Pseudomonadati</taxon>
        <taxon>Pseudomonadota</taxon>
        <taxon>Betaproteobacteria</taxon>
        <taxon>Burkholderiales</taxon>
        <taxon>Burkholderiaceae</taxon>
        <taxon>Cupriavidus</taxon>
    </lineage>
</organism>
<dbReference type="Proteomes" id="UP000706525">
    <property type="component" value="Unassembled WGS sequence"/>
</dbReference>
<evidence type="ECO:0000313" key="4">
    <source>
        <dbReference type="EMBL" id="CAG9180241.1"/>
    </source>
</evidence>
<dbReference type="InterPro" id="IPR000873">
    <property type="entry name" value="AMP-dep_synth/lig_dom"/>
</dbReference>
<accession>A0ABM8XJ84</accession>
<name>A0ABM8XJ84_9BURK</name>
<dbReference type="Gene3D" id="3.10.129.10">
    <property type="entry name" value="Hotdog Thioesterase"/>
    <property type="match status" value="1"/>
</dbReference>
<keyword evidence="1 4" id="KW-0436">Ligase</keyword>
<protein>
    <submittedName>
        <fullName evidence="4">Acetyl-coenzyme A synthetase</fullName>
        <ecNumber evidence="4">6.2.1.1</ecNumber>
    </submittedName>
</protein>
<dbReference type="InterPro" id="IPR045851">
    <property type="entry name" value="AMP-bd_C_sf"/>
</dbReference>
<feature type="domain" description="ApeI dehydratase-like" evidence="3">
    <location>
        <begin position="470"/>
        <end position="568"/>
    </location>
</feature>
<dbReference type="InterPro" id="IPR029069">
    <property type="entry name" value="HotDog_dom_sf"/>
</dbReference>
<gene>
    <name evidence="4" type="primary">acs_2</name>
    <name evidence="4" type="ORF">LMG32289_04560</name>
</gene>
<dbReference type="Pfam" id="PF22818">
    <property type="entry name" value="ApeI-like"/>
    <property type="match status" value="1"/>
</dbReference>
<dbReference type="InterPro" id="IPR054545">
    <property type="entry name" value="ApeI-like"/>
</dbReference>
<dbReference type="InterPro" id="IPR050237">
    <property type="entry name" value="ATP-dep_AMP-bd_enzyme"/>
</dbReference>
<evidence type="ECO:0000259" key="3">
    <source>
        <dbReference type="Pfam" id="PF22818"/>
    </source>
</evidence>
<dbReference type="Pfam" id="PF00501">
    <property type="entry name" value="AMP-binding"/>
    <property type="match status" value="1"/>
</dbReference>
<dbReference type="SUPFAM" id="SSF54637">
    <property type="entry name" value="Thioesterase/thiol ester dehydrase-isomerase"/>
    <property type="match status" value="1"/>
</dbReference>
<feature type="domain" description="AMP-dependent synthetase/ligase" evidence="2">
    <location>
        <begin position="118"/>
        <end position="308"/>
    </location>
</feature>
<dbReference type="InterPro" id="IPR042099">
    <property type="entry name" value="ANL_N_sf"/>
</dbReference>
<dbReference type="Gene3D" id="3.40.50.12780">
    <property type="entry name" value="N-terminal domain of ligase-like"/>
    <property type="match status" value="1"/>
</dbReference>
<evidence type="ECO:0000313" key="5">
    <source>
        <dbReference type="Proteomes" id="UP000706525"/>
    </source>
</evidence>
<dbReference type="PANTHER" id="PTHR43767">
    <property type="entry name" value="LONG-CHAIN-FATTY-ACID--COA LIGASE"/>
    <property type="match status" value="1"/>
</dbReference>
<dbReference type="EC" id="6.2.1.1" evidence="4"/>
<reference evidence="4 5" key="1">
    <citation type="submission" date="2021-08" db="EMBL/GenBank/DDBJ databases">
        <authorList>
            <person name="Peeters C."/>
        </authorList>
    </citation>
    <scope>NUCLEOTIDE SEQUENCE [LARGE SCALE GENOMIC DNA]</scope>
    <source>
        <strain evidence="4 5">LMG 32289</strain>
    </source>
</reference>